<dbReference type="AlphaFoldDB" id="A0A2H1YHD9"/>
<sequence>MKHQENVKKWFETHDKPSQQQFYNFFKWIRWIDENISVQDIEGLNNLLIAKADKQAFNTHLEDEILHPSENDRANWNGKLDKTGTAVNSLKLGNQLPSYYVAKQDVYNKQESDSALLLAMNEVVQILLNNPDVEINSIQELLSQMTAADNALVTSIANKVSYVVFQNLSKEQQKIAQKNIGLLNHDHDDKYPTKTYLGDNFFDKGYINRNVLSVTNSFNALTAEGVWNDVFGVGIAIKSNTNGSTGFPSENGATVHFHYFGDPLRSFSFWKGRLNNNNLWVQFYNEDGTSRGFERILTIETLDKEDIDSLNVDAKTLDGKEASEFSKANHNHDGEYVKLANNFNSSTGAVTHDENNTSISTAEIINVKDAGYPASYVGVIHFNVKGRLSEMNSTTLMKMSGQSRWVLRSYRDGAIQDTKEIAFVKSVKPLSTVISYTAKASDVGDIVPLDNANTEIILNTASFPRIGDKAQYFYKGTGTCKIAVSGTANELKNISDTLEFDGQYSMVEVTKTGPNEYFVCGQLIRA</sequence>
<proteinExistence type="predicted"/>
<keyword evidence="2" id="KW-1185">Reference proteome</keyword>
<protein>
    <submittedName>
        <fullName evidence="1">Uncharacterized protein</fullName>
    </submittedName>
</protein>
<name>A0A2H1YHD9_9FLAO</name>
<reference evidence="2" key="1">
    <citation type="submission" date="2017-11" db="EMBL/GenBank/DDBJ databases">
        <authorList>
            <person name="Duchaud E."/>
        </authorList>
    </citation>
    <scope>NUCLEOTIDE SEQUENCE [LARGE SCALE GENOMIC DNA]</scope>
    <source>
        <strain evidence="2">Tenacibaculum sp. TNO020</strain>
    </source>
</reference>
<organism evidence="1 2">
    <name type="scientific">Tenacibaculum piscium</name>
    <dbReference type="NCBI Taxonomy" id="1458515"/>
    <lineage>
        <taxon>Bacteria</taxon>
        <taxon>Pseudomonadati</taxon>
        <taxon>Bacteroidota</taxon>
        <taxon>Flavobacteriia</taxon>
        <taxon>Flavobacteriales</taxon>
        <taxon>Flavobacteriaceae</taxon>
        <taxon>Tenacibaculum</taxon>
    </lineage>
</organism>
<dbReference type="Proteomes" id="UP000234211">
    <property type="component" value="Unassembled WGS sequence"/>
</dbReference>
<accession>A0A2H1YHD9</accession>
<evidence type="ECO:0000313" key="1">
    <source>
        <dbReference type="EMBL" id="SOS74909.1"/>
    </source>
</evidence>
<dbReference type="OrthoDB" id="6315383at2"/>
<evidence type="ECO:0000313" key="2">
    <source>
        <dbReference type="Proteomes" id="UP000234211"/>
    </source>
</evidence>
<gene>
    <name evidence="1" type="ORF">TNO020_40128</name>
</gene>
<dbReference type="RefSeq" id="WP_101917470.1">
    <property type="nucleotide sequence ID" value="NZ_OENF01000034.1"/>
</dbReference>
<dbReference type="EMBL" id="OENF01000034">
    <property type="protein sequence ID" value="SOS74909.1"/>
    <property type="molecule type" value="Genomic_DNA"/>
</dbReference>